<dbReference type="AlphaFoldDB" id="A0A670JV41"/>
<reference evidence="2" key="2">
    <citation type="submission" date="2025-08" db="UniProtKB">
        <authorList>
            <consortium name="Ensembl"/>
        </authorList>
    </citation>
    <scope>IDENTIFICATION</scope>
</reference>
<dbReference type="SUPFAM" id="SSF53187">
    <property type="entry name" value="Zn-dependent exopeptidases"/>
    <property type="match status" value="1"/>
</dbReference>
<dbReference type="Proteomes" id="UP000472272">
    <property type="component" value="Chromosome 10"/>
</dbReference>
<dbReference type="Ensembl" id="ENSPMRT00000029457.1">
    <property type="protein sequence ID" value="ENSPMRP00000027770.1"/>
    <property type="gene ID" value="ENSPMRG00000017923.1"/>
</dbReference>
<name>A0A670JV41_PODMU</name>
<keyword evidence="3" id="KW-1185">Reference proteome</keyword>
<feature type="chain" id="PRO_5025531850" description="Peptidase M14 carboxypeptidase A domain-containing protein" evidence="1">
    <location>
        <begin position="16"/>
        <end position="68"/>
    </location>
</feature>
<protein>
    <recommendedName>
        <fullName evidence="4">Peptidase M14 carboxypeptidase A domain-containing protein</fullName>
    </recommendedName>
</protein>
<dbReference type="Gene3D" id="3.40.630.10">
    <property type="entry name" value="Zn peptidases"/>
    <property type="match status" value="1"/>
</dbReference>
<sequence length="68" mass="7537">MGTLSLVLLLPLVAALDFNYHHTKELEAFLKAVQRDHSNIAHLYSIGKSVQVGSYAPSIMHSWTKGET</sequence>
<evidence type="ECO:0008006" key="4">
    <source>
        <dbReference type="Google" id="ProtNLM"/>
    </source>
</evidence>
<feature type="signal peptide" evidence="1">
    <location>
        <begin position="1"/>
        <end position="15"/>
    </location>
</feature>
<keyword evidence="1" id="KW-0732">Signal</keyword>
<dbReference type="OMA" id="YAPSIMH"/>
<evidence type="ECO:0000313" key="3">
    <source>
        <dbReference type="Proteomes" id="UP000472272"/>
    </source>
</evidence>
<reference evidence="2 3" key="1">
    <citation type="journal article" date="2019" name="Proc. Natl. Acad. Sci. U.S.A.">
        <title>Regulatory changes in pterin and carotenoid genes underlie balanced color polymorphisms in the wall lizard.</title>
        <authorList>
            <person name="Andrade P."/>
            <person name="Pinho C."/>
            <person name="Perez I de Lanuza G."/>
            <person name="Afonso S."/>
            <person name="Brejcha J."/>
            <person name="Rubin C.J."/>
            <person name="Wallerman O."/>
            <person name="Pereira P."/>
            <person name="Sabatino S.J."/>
            <person name="Bellati A."/>
            <person name="Pellitteri-Rosa D."/>
            <person name="Bosakova Z."/>
            <person name="Bunikis I."/>
            <person name="Carretero M.A."/>
            <person name="Feiner N."/>
            <person name="Marsik P."/>
            <person name="Pauperio F."/>
            <person name="Salvi D."/>
            <person name="Soler L."/>
            <person name="While G.M."/>
            <person name="Uller T."/>
            <person name="Font E."/>
            <person name="Andersson L."/>
            <person name="Carneiro M."/>
        </authorList>
    </citation>
    <scope>NUCLEOTIDE SEQUENCE</scope>
</reference>
<evidence type="ECO:0000313" key="2">
    <source>
        <dbReference type="Ensembl" id="ENSPMRP00000027770.1"/>
    </source>
</evidence>
<reference evidence="2" key="3">
    <citation type="submission" date="2025-09" db="UniProtKB">
        <authorList>
            <consortium name="Ensembl"/>
        </authorList>
    </citation>
    <scope>IDENTIFICATION</scope>
</reference>
<evidence type="ECO:0000256" key="1">
    <source>
        <dbReference type="SAM" id="SignalP"/>
    </source>
</evidence>
<organism evidence="2 3">
    <name type="scientific">Podarcis muralis</name>
    <name type="common">Wall lizard</name>
    <name type="synonym">Lacerta muralis</name>
    <dbReference type="NCBI Taxonomy" id="64176"/>
    <lineage>
        <taxon>Eukaryota</taxon>
        <taxon>Metazoa</taxon>
        <taxon>Chordata</taxon>
        <taxon>Craniata</taxon>
        <taxon>Vertebrata</taxon>
        <taxon>Euteleostomi</taxon>
        <taxon>Lepidosauria</taxon>
        <taxon>Squamata</taxon>
        <taxon>Bifurcata</taxon>
        <taxon>Unidentata</taxon>
        <taxon>Episquamata</taxon>
        <taxon>Laterata</taxon>
        <taxon>Lacertibaenia</taxon>
        <taxon>Lacertidae</taxon>
        <taxon>Podarcis</taxon>
    </lineage>
</organism>
<dbReference type="GeneTree" id="ENSGT00990000204372"/>
<accession>A0A670JV41</accession>
<proteinExistence type="predicted"/>